<evidence type="ECO:0000256" key="1">
    <source>
        <dbReference type="SAM" id="Phobius"/>
    </source>
</evidence>
<sequence>MPSHPLSLVLKRWKFVLLFGAILAILSGGATVFFPLEYRADAQVLIISKSRYGVDPYTVVKSAERVGENIVAVMKTDDFRDKVRAQPGYAIDWGRFDALNERARRRAWPEMVGSSVVYGTGVLNVSAYHPNPDQARALAGASVGALESRAWEYVGGDVILKVVNTPVVTRWPVRPNLALNTVLGGVVGVILAGFAVSRRPERA</sequence>
<dbReference type="STRING" id="1619044.UY92_C0013G0032"/>
<name>A0A0G1YEC1_9BACT</name>
<organism evidence="2 3">
    <name type="scientific">Candidatus Magasanikbacteria bacterium GW2011_GWA2_56_11</name>
    <dbReference type="NCBI Taxonomy" id="1619044"/>
    <lineage>
        <taxon>Bacteria</taxon>
        <taxon>Candidatus Magasanikiibacteriota</taxon>
    </lineage>
</organism>
<evidence type="ECO:0000313" key="2">
    <source>
        <dbReference type="EMBL" id="KKW41833.1"/>
    </source>
</evidence>
<feature type="transmembrane region" description="Helical" evidence="1">
    <location>
        <begin position="177"/>
        <end position="196"/>
    </location>
</feature>
<gene>
    <name evidence="2" type="ORF">UY92_C0013G0032</name>
</gene>
<keyword evidence="1" id="KW-1133">Transmembrane helix</keyword>
<evidence type="ECO:0000313" key="3">
    <source>
        <dbReference type="Proteomes" id="UP000033870"/>
    </source>
</evidence>
<proteinExistence type="predicted"/>
<keyword evidence="1" id="KW-0472">Membrane</keyword>
<comment type="caution">
    <text evidence="2">The sequence shown here is derived from an EMBL/GenBank/DDBJ whole genome shotgun (WGS) entry which is preliminary data.</text>
</comment>
<evidence type="ECO:0008006" key="4">
    <source>
        <dbReference type="Google" id="ProtNLM"/>
    </source>
</evidence>
<keyword evidence="1" id="KW-0812">Transmembrane</keyword>
<accession>A0A0G1YEC1</accession>
<dbReference type="Proteomes" id="UP000033870">
    <property type="component" value="Unassembled WGS sequence"/>
</dbReference>
<protein>
    <recommendedName>
        <fullName evidence="4">Polysaccharide chain length determinant N-terminal domain-containing protein</fullName>
    </recommendedName>
</protein>
<dbReference type="EMBL" id="LCRX01000013">
    <property type="protein sequence ID" value="KKW41833.1"/>
    <property type="molecule type" value="Genomic_DNA"/>
</dbReference>
<reference evidence="2 3" key="1">
    <citation type="journal article" date="2015" name="Nature">
        <title>rRNA introns, odd ribosomes, and small enigmatic genomes across a large radiation of phyla.</title>
        <authorList>
            <person name="Brown C.T."/>
            <person name="Hug L.A."/>
            <person name="Thomas B.C."/>
            <person name="Sharon I."/>
            <person name="Castelle C.J."/>
            <person name="Singh A."/>
            <person name="Wilkins M.J."/>
            <person name="Williams K.H."/>
            <person name="Banfield J.F."/>
        </authorList>
    </citation>
    <scope>NUCLEOTIDE SEQUENCE [LARGE SCALE GENOMIC DNA]</scope>
</reference>
<dbReference type="AlphaFoldDB" id="A0A0G1YEC1"/>